<feature type="chain" id="PRO_5015114327" evidence="1">
    <location>
        <begin position="24"/>
        <end position="59"/>
    </location>
</feature>
<dbReference type="AlphaFoldDB" id="A0A2P2NSS4"/>
<keyword evidence="1" id="KW-0732">Signal</keyword>
<feature type="signal peptide" evidence="1">
    <location>
        <begin position="1"/>
        <end position="23"/>
    </location>
</feature>
<accession>A0A2P2NSS4</accession>
<name>A0A2P2NSS4_RHIMU</name>
<evidence type="ECO:0000256" key="1">
    <source>
        <dbReference type="SAM" id="SignalP"/>
    </source>
</evidence>
<protein>
    <submittedName>
        <fullName evidence="2">Uncharacterized protein</fullName>
    </submittedName>
</protein>
<evidence type="ECO:0000313" key="2">
    <source>
        <dbReference type="EMBL" id="MBX45566.1"/>
    </source>
</evidence>
<organism evidence="2">
    <name type="scientific">Rhizophora mucronata</name>
    <name type="common">Asiatic mangrove</name>
    <dbReference type="NCBI Taxonomy" id="61149"/>
    <lineage>
        <taxon>Eukaryota</taxon>
        <taxon>Viridiplantae</taxon>
        <taxon>Streptophyta</taxon>
        <taxon>Embryophyta</taxon>
        <taxon>Tracheophyta</taxon>
        <taxon>Spermatophyta</taxon>
        <taxon>Magnoliopsida</taxon>
        <taxon>eudicotyledons</taxon>
        <taxon>Gunneridae</taxon>
        <taxon>Pentapetalae</taxon>
        <taxon>rosids</taxon>
        <taxon>fabids</taxon>
        <taxon>Malpighiales</taxon>
        <taxon>Rhizophoraceae</taxon>
        <taxon>Rhizophora</taxon>
    </lineage>
</organism>
<dbReference type="EMBL" id="GGEC01065082">
    <property type="protein sequence ID" value="MBX45566.1"/>
    <property type="molecule type" value="Transcribed_RNA"/>
</dbReference>
<proteinExistence type="predicted"/>
<reference evidence="2" key="1">
    <citation type="submission" date="2018-02" db="EMBL/GenBank/DDBJ databases">
        <title>Rhizophora mucronata_Transcriptome.</title>
        <authorList>
            <person name="Meera S.P."/>
            <person name="Sreeshan A."/>
            <person name="Augustine A."/>
        </authorList>
    </citation>
    <scope>NUCLEOTIDE SEQUENCE</scope>
    <source>
        <tissue evidence="2">Leaf</tissue>
    </source>
</reference>
<sequence length="59" mass="6669">MLICAHMNCFCLYLLLSFPESCAWHMLMGVHTYSLLTCSCMSVLYRCLNSDSVTTVTPL</sequence>